<feature type="compositionally biased region" description="Low complexity" evidence="1">
    <location>
        <begin position="606"/>
        <end position="618"/>
    </location>
</feature>
<gene>
    <name evidence="4" type="ORF">F3Y22_tig00005294pilonHSYRG00087</name>
</gene>
<evidence type="ECO:0000256" key="1">
    <source>
        <dbReference type="SAM" id="MobiDB-lite"/>
    </source>
</evidence>
<proteinExistence type="predicted"/>
<keyword evidence="5" id="KW-1185">Reference proteome</keyword>
<feature type="domain" description="MULE transposase" evidence="3">
    <location>
        <begin position="406"/>
        <end position="463"/>
    </location>
</feature>
<dbReference type="AlphaFoldDB" id="A0A6A3CL45"/>
<protein>
    <submittedName>
        <fullName evidence="4">G-box-binding factor 4-like isoform X1</fullName>
    </submittedName>
</protein>
<dbReference type="EMBL" id="VEPZ02000301">
    <property type="protein sequence ID" value="KAE8727829.1"/>
    <property type="molecule type" value="Genomic_DNA"/>
</dbReference>
<dbReference type="Proteomes" id="UP000436088">
    <property type="component" value="Unassembled WGS sequence"/>
</dbReference>
<name>A0A6A3CL45_HIBSY</name>
<feature type="signal peptide" evidence="2">
    <location>
        <begin position="1"/>
        <end position="23"/>
    </location>
</feature>
<sequence length="641" mass="71718">MNIFSMLIFLISLLFSFFLASQSATILVDGVSLRENPTVHVGDSMIFKHKYGYKLYIFQNKKAFNLCNFTQATILTKPNSTFYTWHPSRPGFFYFAFNNVSLKTCQGSHKLSIKASLALPPGKTATTPSPELPPEAAPVPTSGGPVVSFFPAYPWPFRPRQAAVLPAPSASSPMTVPSLVPDKGGGISFINSNPAVPLPTGEVDSATIRPLPTSDHGGQAAKGSLVAPAAAAAPMTVFYNVKPTEECHEVHNVDESDRLVGQLFSSRDHVWYFYKGFTREHGFSACKGTTRLDVEGNLKTQEFCYSKEGVVSKADIDEATTLKKVGVDTSQVMNYLTQQVGGYHNVGFTHKDLHNALQRGKAKEIVDGDVNALIAYFDYKKHDDLGFFMTYSVDELGALHNLIWSDSTSRSDYTCFGDNILEAMMNKSSISVITDGDRAMQRAIKSVIPYVKHRLCSWHLSRNAQANIGDPKFTASFSKCMASWWTTEEFDIQWRSVVSEFNVEKHPWMIEKGNTRHVWAQAYLTGHFFSNIRSTQRWTKDAKASAPSYVDLNVPPEVMQMARFAALRSTSSRLCYIASKTDAYFKTARDEMKRLKEEFENSFGLNDSVNQSSVVNNVRDPQRKHRKRKEVPKNKVEKKIR</sequence>
<feature type="chain" id="PRO_5025457621" evidence="2">
    <location>
        <begin position="24"/>
        <end position="641"/>
    </location>
</feature>
<dbReference type="InterPro" id="IPR008972">
    <property type="entry name" value="Cupredoxin"/>
</dbReference>
<organism evidence="4 5">
    <name type="scientific">Hibiscus syriacus</name>
    <name type="common">Rose of Sharon</name>
    <dbReference type="NCBI Taxonomy" id="106335"/>
    <lineage>
        <taxon>Eukaryota</taxon>
        <taxon>Viridiplantae</taxon>
        <taxon>Streptophyta</taxon>
        <taxon>Embryophyta</taxon>
        <taxon>Tracheophyta</taxon>
        <taxon>Spermatophyta</taxon>
        <taxon>Magnoliopsida</taxon>
        <taxon>eudicotyledons</taxon>
        <taxon>Gunneridae</taxon>
        <taxon>Pentapetalae</taxon>
        <taxon>rosids</taxon>
        <taxon>malvids</taxon>
        <taxon>Malvales</taxon>
        <taxon>Malvaceae</taxon>
        <taxon>Malvoideae</taxon>
        <taxon>Hibiscus</taxon>
    </lineage>
</organism>
<dbReference type="PANTHER" id="PTHR34662:SF3">
    <property type="entry name" value="OS04G0422700 PROTEIN"/>
    <property type="match status" value="1"/>
</dbReference>
<comment type="caution">
    <text evidence="4">The sequence shown here is derived from an EMBL/GenBank/DDBJ whole genome shotgun (WGS) entry which is preliminary data.</text>
</comment>
<dbReference type="PANTHER" id="PTHR34662">
    <property type="entry name" value="OS04G0422700 PROTEIN"/>
    <property type="match status" value="1"/>
</dbReference>
<accession>A0A6A3CL45</accession>
<evidence type="ECO:0000256" key="2">
    <source>
        <dbReference type="SAM" id="SignalP"/>
    </source>
</evidence>
<evidence type="ECO:0000313" key="4">
    <source>
        <dbReference type="EMBL" id="KAE8727829.1"/>
    </source>
</evidence>
<feature type="region of interest" description="Disordered" evidence="1">
    <location>
        <begin position="606"/>
        <end position="641"/>
    </location>
</feature>
<dbReference type="Pfam" id="PF10551">
    <property type="entry name" value="MULE"/>
    <property type="match status" value="1"/>
</dbReference>
<keyword evidence="2" id="KW-0732">Signal</keyword>
<dbReference type="InterPro" id="IPR018289">
    <property type="entry name" value="MULE_transposase_dom"/>
</dbReference>
<reference evidence="4" key="1">
    <citation type="submission" date="2019-09" db="EMBL/GenBank/DDBJ databases">
        <title>Draft genome information of white flower Hibiscus syriacus.</title>
        <authorList>
            <person name="Kim Y.-M."/>
        </authorList>
    </citation>
    <scope>NUCLEOTIDE SEQUENCE [LARGE SCALE GENOMIC DNA]</scope>
    <source>
        <strain evidence="4">YM2019G1</strain>
    </source>
</reference>
<evidence type="ECO:0000259" key="3">
    <source>
        <dbReference type="Pfam" id="PF10551"/>
    </source>
</evidence>
<feature type="compositionally biased region" description="Basic and acidic residues" evidence="1">
    <location>
        <begin position="631"/>
        <end position="641"/>
    </location>
</feature>
<evidence type="ECO:0000313" key="5">
    <source>
        <dbReference type="Proteomes" id="UP000436088"/>
    </source>
</evidence>
<dbReference type="Gene3D" id="2.60.40.420">
    <property type="entry name" value="Cupredoxins - blue copper proteins"/>
    <property type="match status" value="1"/>
</dbReference>
<dbReference type="SUPFAM" id="SSF49503">
    <property type="entry name" value="Cupredoxins"/>
    <property type="match status" value="1"/>
</dbReference>